<name>A0A3S4U090_MYCAU</name>
<proteinExistence type="predicted"/>
<reference evidence="1 2" key="1">
    <citation type="submission" date="2018-12" db="EMBL/GenBank/DDBJ databases">
        <authorList>
            <consortium name="Pathogen Informatics"/>
        </authorList>
    </citation>
    <scope>NUCLEOTIDE SEQUENCE [LARGE SCALE GENOMIC DNA]</scope>
    <source>
        <strain evidence="1 2">NCTC10437</strain>
    </source>
</reference>
<accession>A0A3S4U090</accession>
<dbReference type="EMBL" id="LR134356">
    <property type="protein sequence ID" value="VEG57206.1"/>
    <property type="molecule type" value="Genomic_DNA"/>
</dbReference>
<dbReference type="STRING" id="1791.GCA_001049355_03538"/>
<organism evidence="1 2">
    <name type="scientific">Mycolicibacterium aurum</name>
    <name type="common">Mycobacterium aurum</name>
    <dbReference type="NCBI Taxonomy" id="1791"/>
    <lineage>
        <taxon>Bacteria</taxon>
        <taxon>Bacillati</taxon>
        <taxon>Actinomycetota</taxon>
        <taxon>Actinomycetes</taxon>
        <taxon>Mycobacteriales</taxon>
        <taxon>Mycobacteriaceae</taxon>
        <taxon>Mycolicibacterium</taxon>
    </lineage>
</organism>
<evidence type="ECO:0000313" key="2">
    <source>
        <dbReference type="Proteomes" id="UP000279306"/>
    </source>
</evidence>
<evidence type="ECO:0000313" key="1">
    <source>
        <dbReference type="EMBL" id="VEG57206.1"/>
    </source>
</evidence>
<protein>
    <submittedName>
        <fullName evidence="1">Uncharacterized protein</fullName>
    </submittedName>
</protein>
<dbReference type="KEGG" id="mauu:NCTC10437_04213"/>
<dbReference type="AlphaFoldDB" id="A0A3S4U090"/>
<keyword evidence="2" id="KW-1185">Reference proteome</keyword>
<gene>
    <name evidence="1" type="ORF">NCTC10437_04213</name>
</gene>
<sequence>MAEIAVGVVPVSYSDGTESAVGANLWTVDA</sequence>
<dbReference type="Proteomes" id="UP000279306">
    <property type="component" value="Chromosome"/>
</dbReference>